<keyword evidence="1" id="KW-0489">Methyltransferase</keyword>
<dbReference type="EMBL" id="CAXAMM010041095">
    <property type="protein sequence ID" value="CAK9097242.1"/>
    <property type="molecule type" value="Genomic_DNA"/>
</dbReference>
<keyword evidence="6" id="KW-1185">Reference proteome</keyword>
<protein>
    <submittedName>
        <fullName evidence="5">Histone-lysine N-methyltransferase SMYD3 (SET and MYND domain-containing protein 3) (Zinc finger MYND domain-containing protein 1)</fullName>
    </submittedName>
</protein>
<dbReference type="Proteomes" id="UP001642464">
    <property type="component" value="Unassembled WGS sequence"/>
</dbReference>
<organism evidence="5 6">
    <name type="scientific">Durusdinium trenchii</name>
    <dbReference type="NCBI Taxonomy" id="1381693"/>
    <lineage>
        <taxon>Eukaryota</taxon>
        <taxon>Sar</taxon>
        <taxon>Alveolata</taxon>
        <taxon>Dinophyceae</taxon>
        <taxon>Suessiales</taxon>
        <taxon>Symbiodiniaceae</taxon>
        <taxon>Durusdinium</taxon>
    </lineage>
</organism>
<proteinExistence type="predicted"/>
<dbReference type="CDD" id="cd20071">
    <property type="entry name" value="SET_SMYD"/>
    <property type="match status" value="1"/>
</dbReference>
<dbReference type="Pfam" id="PF00856">
    <property type="entry name" value="SET"/>
    <property type="match status" value="1"/>
</dbReference>
<evidence type="ECO:0000256" key="1">
    <source>
        <dbReference type="ARBA" id="ARBA00022603"/>
    </source>
</evidence>
<evidence type="ECO:0000313" key="6">
    <source>
        <dbReference type="Proteomes" id="UP001642464"/>
    </source>
</evidence>
<name>A0ABP0R9J3_9DINO</name>
<dbReference type="PANTHER" id="PTHR46165">
    <property type="entry name" value="SET AND MYND DOMAIN-CONTAINING PROTEIN 4"/>
    <property type="match status" value="1"/>
</dbReference>
<sequence length="431" mass="49447">MTEKQDAGCGYINDYCQQRHRSVVRCEWTATKGRILRSSRSFKQGEIIFREPPLHIVSEQTGHRETFERVKELCKKRPQAFVFEPLWYWAALCSLKPDQVPKDSHLEAVSEDTQKKLLLLYSMEVSAPSEASKVLAHEFRLERCCEPLCLERLLQVWILNCFEHTDDPLGYSTYFMSSFMSHSCYPNAVWTYDGDDFILRAREKIEVDEEITVSYLGEESMLDAASFRRKHLRDSKHFLCCCIRCSSDSDPCRGFRCPSCSNASLRLGACQEQVEVGAETMTFRKCEHCGHALSFGEAAVLIGEETLLKEKVEEMEGATSPDKELIQRLSKSLRRAEKSLEQHCLLDRSYQLMADLHERFAHCQEAEKYMRKRLRYQAKAYPGISGCVAWTAEAYADMLMKHAGASLDPVTACHSAERIECCKTVRLGAFR</sequence>
<dbReference type="Gene3D" id="2.170.270.10">
    <property type="entry name" value="SET domain"/>
    <property type="match status" value="1"/>
</dbReference>
<feature type="domain" description="SET" evidence="4">
    <location>
        <begin position="22"/>
        <end position="216"/>
    </location>
</feature>
<gene>
    <name evidence="5" type="ORF">SCF082_LOCUS45619</name>
</gene>
<evidence type="ECO:0000259" key="4">
    <source>
        <dbReference type="PROSITE" id="PS50280"/>
    </source>
</evidence>
<dbReference type="InterPro" id="IPR052097">
    <property type="entry name" value="SET-MYND_domain_protein"/>
</dbReference>
<keyword evidence="3" id="KW-0949">S-adenosyl-L-methionine</keyword>
<keyword evidence="2" id="KW-0808">Transferase</keyword>
<dbReference type="Gene3D" id="1.25.40.10">
    <property type="entry name" value="Tetratricopeptide repeat domain"/>
    <property type="match status" value="1"/>
</dbReference>
<dbReference type="InterPro" id="IPR001214">
    <property type="entry name" value="SET_dom"/>
</dbReference>
<evidence type="ECO:0000256" key="3">
    <source>
        <dbReference type="ARBA" id="ARBA00022691"/>
    </source>
</evidence>
<reference evidence="5 6" key="1">
    <citation type="submission" date="2024-02" db="EMBL/GenBank/DDBJ databases">
        <authorList>
            <person name="Chen Y."/>
            <person name="Shah S."/>
            <person name="Dougan E. K."/>
            <person name="Thang M."/>
            <person name="Chan C."/>
        </authorList>
    </citation>
    <scope>NUCLEOTIDE SEQUENCE [LARGE SCALE GENOMIC DNA]</scope>
</reference>
<dbReference type="PROSITE" id="PS50280">
    <property type="entry name" value="SET"/>
    <property type="match status" value="1"/>
</dbReference>
<dbReference type="InterPro" id="IPR046341">
    <property type="entry name" value="SET_dom_sf"/>
</dbReference>
<evidence type="ECO:0000313" key="5">
    <source>
        <dbReference type="EMBL" id="CAK9097242.1"/>
    </source>
</evidence>
<comment type="caution">
    <text evidence="5">The sequence shown here is derived from an EMBL/GenBank/DDBJ whole genome shotgun (WGS) entry which is preliminary data.</text>
</comment>
<dbReference type="PANTHER" id="PTHR46165:SF2">
    <property type="entry name" value="SET AND MYND DOMAIN-CONTAINING PROTEIN 4"/>
    <property type="match status" value="1"/>
</dbReference>
<dbReference type="SUPFAM" id="SSF82199">
    <property type="entry name" value="SET domain"/>
    <property type="match status" value="1"/>
</dbReference>
<accession>A0ABP0R9J3</accession>
<evidence type="ECO:0000256" key="2">
    <source>
        <dbReference type="ARBA" id="ARBA00022679"/>
    </source>
</evidence>
<dbReference type="InterPro" id="IPR011990">
    <property type="entry name" value="TPR-like_helical_dom_sf"/>
</dbReference>